<reference evidence="2 3" key="1">
    <citation type="submission" date="2018-01" db="EMBL/GenBank/DDBJ databases">
        <title>Draft genome sequence of Paucibacter aquatile CR182 isolated from freshwater of the Nakdong River.</title>
        <authorList>
            <person name="Choi A."/>
            <person name="Chung E.J."/>
        </authorList>
    </citation>
    <scope>NUCLEOTIDE SEQUENCE [LARGE SCALE GENOMIC DNA]</scope>
    <source>
        <strain evidence="2 3">CR182</strain>
    </source>
</reference>
<evidence type="ECO:0000256" key="1">
    <source>
        <dbReference type="SAM" id="SignalP"/>
    </source>
</evidence>
<gene>
    <name evidence="2" type="ORF">C1O66_11010</name>
</gene>
<evidence type="ECO:0008006" key="4">
    <source>
        <dbReference type="Google" id="ProtNLM"/>
    </source>
</evidence>
<organism evidence="2 3">
    <name type="scientific">Kinneretia aquatilis</name>
    <dbReference type="NCBI Taxonomy" id="2070761"/>
    <lineage>
        <taxon>Bacteria</taxon>
        <taxon>Pseudomonadati</taxon>
        <taxon>Pseudomonadota</taxon>
        <taxon>Betaproteobacteria</taxon>
        <taxon>Burkholderiales</taxon>
        <taxon>Sphaerotilaceae</taxon>
        <taxon>Roseateles</taxon>
    </lineage>
</organism>
<dbReference type="Gene3D" id="3.40.190.10">
    <property type="entry name" value="Periplasmic binding protein-like II"/>
    <property type="match status" value="1"/>
</dbReference>
<comment type="caution">
    <text evidence="2">The sequence shown here is derived from an EMBL/GenBank/DDBJ whole genome shotgun (WGS) entry which is preliminary data.</text>
</comment>
<feature type="chain" id="PRO_5014866978" description="Solute-binding protein family 3/N-terminal domain-containing protein" evidence="1">
    <location>
        <begin position="25"/>
        <end position="300"/>
    </location>
</feature>
<dbReference type="Proteomes" id="UP000235916">
    <property type="component" value="Unassembled WGS sequence"/>
</dbReference>
<proteinExistence type="predicted"/>
<dbReference type="SUPFAM" id="SSF53850">
    <property type="entry name" value="Periplasmic binding protein-like II"/>
    <property type="match status" value="1"/>
</dbReference>
<keyword evidence="1" id="KW-0732">Signal</keyword>
<feature type="signal peptide" evidence="1">
    <location>
        <begin position="1"/>
        <end position="24"/>
    </location>
</feature>
<dbReference type="AlphaFoldDB" id="A0A2N8KX12"/>
<dbReference type="RefSeq" id="WP_102767919.1">
    <property type="nucleotide sequence ID" value="NZ_POSP01000003.1"/>
</dbReference>
<dbReference type="EMBL" id="POSP01000003">
    <property type="protein sequence ID" value="PND37999.1"/>
    <property type="molecule type" value="Genomic_DNA"/>
</dbReference>
<accession>A0A2N8KX12</accession>
<sequence length="300" mass="33619">MSDRRRILLALAGSSLLTVPPLRAQALPGTGTGKGVSFPVADPREDPRRVYPLQLLQLVLEQSGREPRVEERYHYTQLRAMAELRQGRLDVTMVTRRDLPASEGLVVPIPLRRGLLGLRLLLCRAERAQTLSQLRDLSELKALGLGYGVDWTDRPVFERLGFKVVSASNYAGLFGMLQARRSDYLSRGLNEIWEELANGKLVGAGLAVVPGLGLRYPLDDYFVVRPDEPELAEALHLGLQNALRNGSYQRLFDEHFSQALRRAALHERRLLRVDGYPEDELVELAQQQLLAPLSGKLKKT</sequence>
<keyword evidence="3" id="KW-1185">Reference proteome</keyword>
<protein>
    <recommendedName>
        <fullName evidence="4">Solute-binding protein family 3/N-terminal domain-containing protein</fullName>
    </recommendedName>
</protein>
<dbReference type="OrthoDB" id="547680at2"/>
<evidence type="ECO:0000313" key="3">
    <source>
        <dbReference type="Proteomes" id="UP000235916"/>
    </source>
</evidence>
<name>A0A2N8KX12_9BURK</name>
<evidence type="ECO:0000313" key="2">
    <source>
        <dbReference type="EMBL" id="PND37999.1"/>
    </source>
</evidence>